<keyword evidence="3" id="KW-1185">Reference proteome</keyword>
<sequence>MGADQSKPSEPSGKVFTNDQPVQFSQDLVDHLSDRITSTSPDSARQSTLDEHVRSRIQAELSRLQSEEEQVRQQIETALEKENLDKETELANKGAEDGKLTTSSSALAEELEEVQKRAERFLERKRMDDFPEVKEKQGALLKCYSNNRSTSLDCWKEVEEFKQSVASLEKKFVDSLR</sequence>
<feature type="region of interest" description="Disordered" evidence="1">
    <location>
        <begin position="1"/>
        <end position="52"/>
    </location>
</feature>
<dbReference type="HOGENOM" id="CLU_093897_1_0_1"/>
<protein>
    <submittedName>
        <fullName evidence="2">Uncharacterized protein</fullName>
    </submittedName>
</protein>
<dbReference type="Pfam" id="PF07956">
    <property type="entry name" value="DUF1690"/>
    <property type="match status" value="1"/>
</dbReference>
<dbReference type="InterPro" id="IPR012471">
    <property type="entry name" value="DUF1690"/>
</dbReference>
<gene>
    <name evidence="2" type="ORF">M407DRAFT_245592</name>
</gene>
<dbReference type="AlphaFoldDB" id="A0A0C3PZQ7"/>
<accession>A0A0C3PZQ7</accession>
<evidence type="ECO:0000313" key="3">
    <source>
        <dbReference type="Proteomes" id="UP000054248"/>
    </source>
</evidence>
<evidence type="ECO:0000313" key="2">
    <source>
        <dbReference type="EMBL" id="KIO21070.1"/>
    </source>
</evidence>
<reference evidence="3" key="2">
    <citation type="submission" date="2015-01" db="EMBL/GenBank/DDBJ databases">
        <title>Evolutionary Origins and Diversification of the Mycorrhizal Mutualists.</title>
        <authorList>
            <consortium name="DOE Joint Genome Institute"/>
            <consortium name="Mycorrhizal Genomics Consortium"/>
            <person name="Kohler A."/>
            <person name="Kuo A."/>
            <person name="Nagy L.G."/>
            <person name="Floudas D."/>
            <person name="Copeland A."/>
            <person name="Barry K.W."/>
            <person name="Cichocki N."/>
            <person name="Veneault-Fourrey C."/>
            <person name="LaButti K."/>
            <person name="Lindquist E.A."/>
            <person name="Lipzen A."/>
            <person name="Lundell T."/>
            <person name="Morin E."/>
            <person name="Murat C."/>
            <person name="Riley R."/>
            <person name="Ohm R."/>
            <person name="Sun H."/>
            <person name="Tunlid A."/>
            <person name="Henrissat B."/>
            <person name="Grigoriev I.V."/>
            <person name="Hibbett D.S."/>
            <person name="Martin F."/>
        </authorList>
    </citation>
    <scope>NUCLEOTIDE SEQUENCE [LARGE SCALE GENOMIC DNA]</scope>
    <source>
        <strain evidence="3">MUT 4182</strain>
    </source>
</reference>
<organism evidence="2 3">
    <name type="scientific">Tulasnella calospora MUT 4182</name>
    <dbReference type="NCBI Taxonomy" id="1051891"/>
    <lineage>
        <taxon>Eukaryota</taxon>
        <taxon>Fungi</taxon>
        <taxon>Dikarya</taxon>
        <taxon>Basidiomycota</taxon>
        <taxon>Agaricomycotina</taxon>
        <taxon>Agaricomycetes</taxon>
        <taxon>Cantharellales</taxon>
        <taxon>Tulasnellaceae</taxon>
        <taxon>Tulasnella</taxon>
    </lineage>
</organism>
<reference evidence="2 3" key="1">
    <citation type="submission" date="2014-04" db="EMBL/GenBank/DDBJ databases">
        <authorList>
            <consortium name="DOE Joint Genome Institute"/>
            <person name="Kuo A."/>
            <person name="Girlanda M."/>
            <person name="Perotto S."/>
            <person name="Kohler A."/>
            <person name="Nagy L.G."/>
            <person name="Floudas D."/>
            <person name="Copeland A."/>
            <person name="Barry K.W."/>
            <person name="Cichocki N."/>
            <person name="Veneault-Fourrey C."/>
            <person name="LaButti K."/>
            <person name="Lindquist E.A."/>
            <person name="Lipzen A."/>
            <person name="Lundell T."/>
            <person name="Morin E."/>
            <person name="Murat C."/>
            <person name="Sun H."/>
            <person name="Tunlid A."/>
            <person name="Henrissat B."/>
            <person name="Grigoriev I.V."/>
            <person name="Hibbett D.S."/>
            <person name="Martin F."/>
            <person name="Nordberg H.P."/>
            <person name="Cantor M.N."/>
            <person name="Hua S.X."/>
        </authorList>
    </citation>
    <scope>NUCLEOTIDE SEQUENCE [LARGE SCALE GENOMIC DNA]</scope>
    <source>
        <strain evidence="2 3">MUT 4182</strain>
    </source>
</reference>
<dbReference type="Proteomes" id="UP000054248">
    <property type="component" value="Unassembled WGS sequence"/>
</dbReference>
<proteinExistence type="predicted"/>
<feature type="compositionally biased region" description="Polar residues" evidence="1">
    <location>
        <begin position="35"/>
        <end position="47"/>
    </location>
</feature>
<name>A0A0C3PZQ7_9AGAM</name>
<evidence type="ECO:0000256" key="1">
    <source>
        <dbReference type="SAM" id="MobiDB-lite"/>
    </source>
</evidence>
<dbReference type="EMBL" id="KN823150">
    <property type="protein sequence ID" value="KIO21070.1"/>
    <property type="molecule type" value="Genomic_DNA"/>
</dbReference>
<feature type="compositionally biased region" description="Polar residues" evidence="1">
    <location>
        <begin position="15"/>
        <end position="26"/>
    </location>
</feature>
<feature type="region of interest" description="Disordered" evidence="1">
    <location>
        <begin position="79"/>
        <end position="105"/>
    </location>
</feature>
<dbReference type="OrthoDB" id="5544375at2759"/>
<feature type="compositionally biased region" description="Basic and acidic residues" evidence="1">
    <location>
        <begin position="79"/>
        <end position="99"/>
    </location>
</feature>